<dbReference type="PANTHER" id="PTHR33823:SF5">
    <property type="entry name" value="DNAK SUPPRESSOR PROTEIN"/>
    <property type="match status" value="1"/>
</dbReference>
<evidence type="ECO:0000313" key="2">
    <source>
        <dbReference type="EMBL" id="MBA2870732.1"/>
    </source>
</evidence>
<dbReference type="AlphaFoldDB" id="A0A7V9YYN6"/>
<dbReference type="RefSeq" id="WP_181536634.1">
    <property type="nucleotide sequence ID" value="NZ_JACDUU010000002.1"/>
</dbReference>
<dbReference type="PANTHER" id="PTHR33823">
    <property type="entry name" value="RNA POLYMERASE-BINDING TRANSCRIPTION FACTOR DKSA-RELATED"/>
    <property type="match status" value="1"/>
</dbReference>
<dbReference type="EMBL" id="JACDUU010000002">
    <property type="protein sequence ID" value="MBA2870732.1"/>
    <property type="molecule type" value="Genomic_DNA"/>
</dbReference>
<gene>
    <name evidence="2" type="ORF">HNQ85_001002</name>
</gene>
<proteinExistence type="predicted"/>
<dbReference type="Proteomes" id="UP000580891">
    <property type="component" value="Unassembled WGS sequence"/>
</dbReference>
<name>A0A7V9YYN6_9BACL</name>
<comment type="caution">
    <text evidence="1">Lacks conserved residue(s) required for the propagation of feature annotation.</text>
</comment>
<evidence type="ECO:0000313" key="3">
    <source>
        <dbReference type="Proteomes" id="UP000580891"/>
    </source>
</evidence>
<evidence type="ECO:0000256" key="1">
    <source>
        <dbReference type="PROSITE-ProRule" id="PRU00510"/>
    </source>
</evidence>
<keyword evidence="3" id="KW-1185">Reference proteome</keyword>
<dbReference type="PROSITE" id="PS51128">
    <property type="entry name" value="ZF_DKSA_2"/>
    <property type="match status" value="1"/>
</dbReference>
<accession>A0A7V9YYN6</accession>
<organism evidence="2 3">
    <name type="scientific">[Anoxybacillus] calidus</name>
    <dbReference type="NCBI Taxonomy" id="575178"/>
    <lineage>
        <taxon>Bacteria</taxon>
        <taxon>Bacillati</taxon>
        <taxon>Bacillota</taxon>
        <taxon>Bacilli</taxon>
        <taxon>Bacillales</taxon>
        <taxon>Anoxybacillaceae</taxon>
        <taxon>Paranoxybacillus</taxon>
    </lineage>
</organism>
<comment type="caution">
    <text evidence="2">The sequence shown here is derived from an EMBL/GenBank/DDBJ whole genome shotgun (WGS) entry which is preliminary data.</text>
</comment>
<sequence length="107" mass="12872">MYYKKLKKELLQMRQELQTRLDQINNNEFASEMGFFVDKDWLKSLIYDELQDVEHALRKLEEGDYGRCEKTGRPFTENQIYVLPTARTIDDFDIQGYYAKTGYFSYD</sequence>
<dbReference type="Gene3D" id="1.20.120.910">
    <property type="entry name" value="DksA, coiled-coil domain"/>
    <property type="match status" value="1"/>
</dbReference>
<reference evidence="2 3" key="1">
    <citation type="submission" date="2020-07" db="EMBL/GenBank/DDBJ databases">
        <title>Genomic Encyclopedia of Type Strains, Phase IV (KMG-IV): sequencing the most valuable type-strain genomes for metagenomic binning, comparative biology and taxonomic classification.</title>
        <authorList>
            <person name="Goeker M."/>
        </authorList>
    </citation>
    <scope>NUCLEOTIDE SEQUENCE [LARGE SCALE GENOMIC DNA]</scope>
    <source>
        <strain evidence="2 3">DSM 25220</strain>
    </source>
</reference>
<protein>
    <submittedName>
        <fullName evidence="2">RNA polymerase-binding transcription factor DksA</fullName>
    </submittedName>
</protein>